<gene>
    <name evidence="2" type="ORF">LZ012_00385</name>
</gene>
<dbReference type="NCBIfam" id="TIGR03509">
    <property type="entry name" value="OMP_MtrB_PioB"/>
    <property type="match status" value="1"/>
</dbReference>
<proteinExistence type="predicted"/>
<evidence type="ECO:0000313" key="2">
    <source>
        <dbReference type="EMBL" id="MCG2575444.1"/>
    </source>
</evidence>
<dbReference type="SUPFAM" id="SSF56935">
    <property type="entry name" value="Porins"/>
    <property type="match status" value="3"/>
</dbReference>
<evidence type="ECO:0000256" key="1">
    <source>
        <dbReference type="SAM" id="SignalP"/>
    </source>
</evidence>
<keyword evidence="1" id="KW-0732">Signal</keyword>
<name>A0ABS9JX07_9RHOO</name>
<protein>
    <submittedName>
        <fullName evidence="2">MtrB/PioB family decaheme-associated outer membrane protein</fullName>
    </submittedName>
</protein>
<dbReference type="Pfam" id="PF11854">
    <property type="entry name" value="MtrB_PioB"/>
    <property type="match status" value="1"/>
</dbReference>
<dbReference type="RefSeq" id="WP_275706380.1">
    <property type="nucleotide sequence ID" value="NZ_JAKLTN010000001.1"/>
</dbReference>
<organism evidence="2 3">
    <name type="scientific">Dechloromonas hankyongensis</name>
    <dbReference type="NCBI Taxonomy" id="2908002"/>
    <lineage>
        <taxon>Bacteria</taxon>
        <taxon>Pseudomonadati</taxon>
        <taxon>Pseudomonadota</taxon>
        <taxon>Betaproteobacteria</taxon>
        <taxon>Rhodocyclales</taxon>
        <taxon>Azonexaceae</taxon>
        <taxon>Dechloromonas</taxon>
    </lineage>
</organism>
<dbReference type="Proteomes" id="UP001165384">
    <property type="component" value="Unassembled WGS sequence"/>
</dbReference>
<feature type="signal peptide" evidence="1">
    <location>
        <begin position="1"/>
        <end position="26"/>
    </location>
</feature>
<evidence type="ECO:0000313" key="3">
    <source>
        <dbReference type="Proteomes" id="UP001165384"/>
    </source>
</evidence>
<reference evidence="2" key="1">
    <citation type="submission" date="2022-01" db="EMBL/GenBank/DDBJ databases">
        <authorList>
            <person name="Jo J.-H."/>
            <person name="Im W.-T."/>
        </authorList>
    </citation>
    <scope>NUCLEOTIDE SEQUENCE</scope>
    <source>
        <strain evidence="2">XY25</strain>
    </source>
</reference>
<feature type="chain" id="PRO_5046190792" evidence="1">
    <location>
        <begin position="27"/>
        <end position="733"/>
    </location>
</feature>
<sequence length="733" mass="80294">MYDTQMNFRLSAMAIALLSVFGTAWADDEEIAELIKPESSVSVGIGGWSKDRPQQGIYDAMRESGPYGLIDADIVKRDDATGTWMKLKGTNLGLDNRELKGEYLRQGDFGISLDYNKLTRDNPNTFNTNLQGIGSTTLIESNNAALAKPAVNLGTSRESIGLGLYKNLAPGLDFNLTFKNEEKNGTRAWGRGGPNQFPEFAVEPIDSTIKQIEGTLSYATKTLQLSGGYYGSWYENNNKMVTMSTLGVVPTGVGTNNPSTTYLSLPLDNQAHQLFLNGGYTFSPTTRATLKMSYTHATQNDHLPTTDIPGLSLAGAPSSLNGEVNTTLVQLGLTSRPLKDLSIMANLRYHDVKDETPVARFVQSNAACASGQCVDNTPFSYKTISGKLEGTYRLGDGYSVIAGVEERRQNRVVPVSNANGTGALAGADTQRVVPMRTDVDETTWRLELRRSLSDTLNGSLAYLYSQRTGSSYLKVAGPGNSITNGIGAPGPSNMINPLNIADRDRSKVRLALDWSPLESLAFQFNVEQARDKYEHSADRPYGLDEGTNELYTFDVSYTVSEKWKINAWFSHDRSQATQVNSRANNGGGTAVLRKDYELTDTGNSIGFGVRGEPTSRIKLGGDLQWSRNVSRYDQDLGIITAGTVIPANYTPGLADIQNKLLRLSLFSTYSLAKNSDLRLDLIHERWETNDWSWMYASGTAFTYGNGAVDGTTVTANPRQNATFVGMRYIYKFQ</sequence>
<accession>A0ABS9JX07</accession>
<dbReference type="InterPro" id="IPR020016">
    <property type="entry name" value="Decahaem-assoc_OM_MtrB/PioB"/>
</dbReference>
<keyword evidence="3" id="KW-1185">Reference proteome</keyword>
<comment type="caution">
    <text evidence="2">The sequence shown here is derived from an EMBL/GenBank/DDBJ whole genome shotgun (WGS) entry which is preliminary data.</text>
</comment>
<dbReference type="EMBL" id="JAKLTN010000001">
    <property type="protein sequence ID" value="MCG2575444.1"/>
    <property type="molecule type" value="Genomic_DNA"/>
</dbReference>